<dbReference type="GO" id="GO:0005507">
    <property type="term" value="F:copper ion binding"/>
    <property type="evidence" value="ECO:0007669"/>
    <property type="project" value="InterPro"/>
</dbReference>
<dbReference type="OrthoDB" id="9814063at2"/>
<dbReference type="EMBL" id="FQUS01000013">
    <property type="protein sequence ID" value="SHF79357.1"/>
    <property type="molecule type" value="Genomic_DNA"/>
</dbReference>
<dbReference type="PROSITE" id="PS00079">
    <property type="entry name" value="MULTICOPPER_OXIDASE1"/>
    <property type="match status" value="1"/>
</dbReference>
<feature type="region of interest" description="Disordered" evidence="5">
    <location>
        <begin position="22"/>
        <end position="43"/>
    </location>
</feature>
<sequence length="190" mass="20225">MRYLTYLLPLMFFITTACGGGSGDQQQQADETTTEAQSSAADQSGVRTIEIIGIDQMKFAVESDEDGISTGGETGDYLLLESISAEPGEEIRVVLTTESDLPATAMAHNFVLLTLSADVDAFVNAASQAKDNDYIPADMSDQIIAHTELAGGGETVEVTFTAPEETGEYEYVCSFPGHYAAGMRGTLNVE</sequence>
<keyword evidence="3" id="KW-0249">Electron transport</keyword>
<keyword evidence="2" id="KW-0479">Metal-binding</keyword>
<evidence type="ECO:0000256" key="4">
    <source>
        <dbReference type="ARBA" id="ARBA00023008"/>
    </source>
</evidence>
<dbReference type="RefSeq" id="WP_073064879.1">
    <property type="nucleotide sequence ID" value="NZ_FQUS01000013.1"/>
</dbReference>
<dbReference type="InterPro" id="IPR050845">
    <property type="entry name" value="Cu-binding_ET"/>
</dbReference>
<feature type="domain" description="Blue (type 1) copper" evidence="7">
    <location>
        <begin position="81"/>
        <end position="190"/>
    </location>
</feature>
<evidence type="ECO:0000256" key="1">
    <source>
        <dbReference type="ARBA" id="ARBA00022448"/>
    </source>
</evidence>
<dbReference type="PANTHER" id="PTHR38439:SF2">
    <property type="entry name" value="OUTER MEMBRANE PROTEIN H.8"/>
    <property type="match status" value="1"/>
</dbReference>
<organism evidence="8 9">
    <name type="scientific">Fodinibius roseus</name>
    <dbReference type="NCBI Taxonomy" id="1194090"/>
    <lineage>
        <taxon>Bacteria</taxon>
        <taxon>Pseudomonadati</taxon>
        <taxon>Balneolota</taxon>
        <taxon>Balneolia</taxon>
        <taxon>Balneolales</taxon>
        <taxon>Balneolaceae</taxon>
        <taxon>Fodinibius</taxon>
    </lineage>
</organism>
<evidence type="ECO:0000256" key="6">
    <source>
        <dbReference type="SAM" id="SignalP"/>
    </source>
</evidence>
<name>A0A1M5EJH5_9BACT</name>
<protein>
    <submittedName>
        <fullName evidence="8">Azurin</fullName>
    </submittedName>
</protein>
<feature type="chain" id="PRO_5012251531" evidence="6">
    <location>
        <begin position="20"/>
        <end position="190"/>
    </location>
</feature>
<keyword evidence="9" id="KW-1185">Reference proteome</keyword>
<keyword evidence="1" id="KW-0813">Transport</keyword>
<evidence type="ECO:0000256" key="5">
    <source>
        <dbReference type="SAM" id="MobiDB-lite"/>
    </source>
</evidence>
<dbReference type="PROSITE" id="PS00196">
    <property type="entry name" value="COPPER_BLUE"/>
    <property type="match status" value="1"/>
</dbReference>
<feature type="signal peptide" evidence="6">
    <location>
        <begin position="1"/>
        <end position="19"/>
    </location>
</feature>
<keyword evidence="6" id="KW-0732">Signal</keyword>
<gene>
    <name evidence="8" type="ORF">SAMN05443144_11378</name>
</gene>
<evidence type="ECO:0000313" key="9">
    <source>
        <dbReference type="Proteomes" id="UP000184041"/>
    </source>
</evidence>
<proteinExistence type="predicted"/>
<accession>A0A1M5EJH5</accession>
<keyword evidence="4" id="KW-0186">Copper</keyword>
<dbReference type="Proteomes" id="UP000184041">
    <property type="component" value="Unassembled WGS sequence"/>
</dbReference>
<evidence type="ECO:0000259" key="7">
    <source>
        <dbReference type="Pfam" id="PF00127"/>
    </source>
</evidence>
<dbReference type="AlphaFoldDB" id="A0A1M5EJH5"/>
<dbReference type="InterPro" id="IPR033138">
    <property type="entry name" value="Cu_oxidase_CS"/>
</dbReference>
<dbReference type="PROSITE" id="PS51257">
    <property type="entry name" value="PROKAR_LIPOPROTEIN"/>
    <property type="match status" value="1"/>
</dbReference>
<dbReference type="Pfam" id="PF00127">
    <property type="entry name" value="Copper-bind"/>
    <property type="match status" value="1"/>
</dbReference>
<dbReference type="InterPro" id="IPR000923">
    <property type="entry name" value="BlueCu_1"/>
</dbReference>
<feature type="compositionally biased region" description="Low complexity" evidence="5">
    <location>
        <begin position="24"/>
        <end position="37"/>
    </location>
</feature>
<dbReference type="Gene3D" id="2.60.40.420">
    <property type="entry name" value="Cupredoxins - blue copper proteins"/>
    <property type="match status" value="1"/>
</dbReference>
<evidence type="ECO:0000256" key="3">
    <source>
        <dbReference type="ARBA" id="ARBA00022982"/>
    </source>
</evidence>
<evidence type="ECO:0000313" key="8">
    <source>
        <dbReference type="EMBL" id="SHF79357.1"/>
    </source>
</evidence>
<dbReference type="PANTHER" id="PTHR38439">
    <property type="entry name" value="AURACYANIN-B"/>
    <property type="match status" value="1"/>
</dbReference>
<dbReference type="STRING" id="1194090.SAMN05443144_11378"/>
<dbReference type="InterPro" id="IPR028871">
    <property type="entry name" value="BlueCu_1_BS"/>
</dbReference>
<reference evidence="8 9" key="1">
    <citation type="submission" date="2016-11" db="EMBL/GenBank/DDBJ databases">
        <authorList>
            <person name="Jaros S."/>
            <person name="Januszkiewicz K."/>
            <person name="Wedrychowicz H."/>
        </authorList>
    </citation>
    <scope>NUCLEOTIDE SEQUENCE [LARGE SCALE GENOMIC DNA]</scope>
    <source>
        <strain evidence="8 9">DSM 21986</strain>
    </source>
</reference>
<dbReference type="SUPFAM" id="SSF49503">
    <property type="entry name" value="Cupredoxins"/>
    <property type="match status" value="1"/>
</dbReference>
<dbReference type="GO" id="GO:0009055">
    <property type="term" value="F:electron transfer activity"/>
    <property type="evidence" value="ECO:0007669"/>
    <property type="project" value="InterPro"/>
</dbReference>
<evidence type="ECO:0000256" key="2">
    <source>
        <dbReference type="ARBA" id="ARBA00022723"/>
    </source>
</evidence>
<dbReference type="InterPro" id="IPR008972">
    <property type="entry name" value="Cupredoxin"/>
</dbReference>